<sequence>MGDESNRFHRELIRPYTEKLLRIKEGQTILDIACGNGNFSRRLADLGANVVAFDYSSKMVERAKKRSNDYNQQISYKVIDAANYEGLLQLGNGKFDHAVANMALMDIADITPLIASLHKLLKPNGTFVFSITHPCFQPPGLRTINESEDINSKLVSRNSIQISKYLTSEPYEAIGIKGQKTPHYMFHRPLSYYTNEFFKSGFVLDSVEEPSFKKEEKNEFDWYEIPPVIIFRFRKLSD</sequence>
<dbReference type="Proteomes" id="UP000297975">
    <property type="component" value="Unassembled WGS sequence"/>
</dbReference>
<accession>A0A4Y8IBY6</accession>
<evidence type="ECO:0000313" key="2">
    <source>
        <dbReference type="EMBL" id="TFB13495.1"/>
    </source>
</evidence>
<dbReference type="AlphaFoldDB" id="A0A4Y8IBY6"/>
<keyword evidence="2" id="KW-0808">Transferase</keyword>
<feature type="domain" description="Methyltransferase type 11" evidence="1">
    <location>
        <begin position="30"/>
        <end position="129"/>
    </location>
</feature>
<dbReference type="Gene3D" id="3.40.50.150">
    <property type="entry name" value="Vaccinia Virus protein VP39"/>
    <property type="match status" value="1"/>
</dbReference>
<keyword evidence="2" id="KW-0489">Methyltransferase</keyword>
<dbReference type="PANTHER" id="PTHR43861:SF1">
    <property type="entry name" value="TRANS-ACONITATE 2-METHYLTRANSFERASE"/>
    <property type="match status" value="1"/>
</dbReference>
<dbReference type="GO" id="GO:0032259">
    <property type="term" value="P:methylation"/>
    <property type="evidence" value="ECO:0007669"/>
    <property type="project" value="UniProtKB-KW"/>
</dbReference>
<dbReference type="GO" id="GO:0008757">
    <property type="term" value="F:S-adenosylmethionine-dependent methyltransferase activity"/>
    <property type="evidence" value="ECO:0007669"/>
    <property type="project" value="InterPro"/>
</dbReference>
<dbReference type="Pfam" id="PF08241">
    <property type="entry name" value="Methyltransf_11"/>
    <property type="match status" value="1"/>
</dbReference>
<dbReference type="InterPro" id="IPR013216">
    <property type="entry name" value="Methyltransf_11"/>
</dbReference>
<name>A0A4Y8IBY6_9BACI</name>
<organism evidence="2 3">
    <name type="scientific">Filobacillus milosensis</name>
    <dbReference type="NCBI Taxonomy" id="94137"/>
    <lineage>
        <taxon>Bacteria</taxon>
        <taxon>Bacillati</taxon>
        <taxon>Bacillota</taxon>
        <taxon>Bacilli</taxon>
        <taxon>Bacillales</taxon>
        <taxon>Bacillaceae</taxon>
        <taxon>Filobacillus</taxon>
    </lineage>
</organism>
<evidence type="ECO:0000313" key="3">
    <source>
        <dbReference type="Proteomes" id="UP000297975"/>
    </source>
</evidence>
<gene>
    <name evidence="2" type="ORF">E3U55_15915</name>
</gene>
<evidence type="ECO:0000259" key="1">
    <source>
        <dbReference type="Pfam" id="PF08241"/>
    </source>
</evidence>
<dbReference type="EMBL" id="SOPW01000025">
    <property type="protein sequence ID" value="TFB13495.1"/>
    <property type="molecule type" value="Genomic_DNA"/>
</dbReference>
<protein>
    <submittedName>
        <fullName evidence="2">Class I SAM-dependent methyltransferase</fullName>
    </submittedName>
</protein>
<dbReference type="CDD" id="cd02440">
    <property type="entry name" value="AdoMet_MTases"/>
    <property type="match status" value="1"/>
</dbReference>
<dbReference type="PANTHER" id="PTHR43861">
    <property type="entry name" value="TRANS-ACONITATE 2-METHYLTRANSFERASE-RELATED"/>
    <property type="match status" value="1"/>
</dbReference>
<comment type="caution">
    <text evidence="2">The sequence shown here is derived from an EMBL/GenBank/DDBJ whole genome shotgun (WGS) entry which is preliminary data.</text>
</comment>
<dbReference type="OrthoDB" id="9791837at2"/>
<proteinExistence type="predicted"/>
<reference evidence="2 3" key="1">
    <citation type="submission" date="2019-03" db="EMBL/GenBank/DDBJ databases">
        <authorList>
            <person name="He R.-H."/>
        </authorList>
    </citation>
    <scope>NUCLEOTIDE SEQUENCE [LARGE SCALE GENOMIC DNA]</scope>
    <source>
        <strain evidence="3">SH 714</strain>
    </source>
</reference>
<keyword evidence="3" id="KW-1185">Reference proteome</keyword>
<dbReference type="InterPro" id="IPR029063">
    <property type="entry name" value="SAM-dependent_MTases_sf"/>
</dbReference>
<dbReference type="SUPFAM" id="SSF53335">
    <property type="entry name" value="S-adenosyl-L-methionine-dependent methyltransferases"/>
    <property type="match status" value="1"/>
</dbReference>